<dbReference type="AlphaFoldDB" id="A0A2H8TEV2"/>
<dbReference type="GO" id="GO:0004077">
    <property type="term" value="F:biotin--[biotin carboxyl-carrier protein] ligase activity"/>
    <property type="evidence" value="ECO:0007669"/>
    <property type="project" value="InterPro"/>
</dbReference>
<dbReference type="GO" id="GO:0005737">
    <property type="term" value="C:cytoplasm"/>
    <property type="evidence" value="ECO:0007669"/>
    <property type="project" value="TreeGrafter"/>
</dbReference>
<proteinExistence type="inferred from homology"/>
<reference evidence="4" key="1">
    <citation type="submission" date="2017-10" db="EMBL/GenBank/DDBJ databases">
        <title>Transcriptome Assembly of Sugarcane Aphid Adults.</title>
        <authorList>
            <person name="Scully E.D."/>
            <person name="Palmer N.A."/>
            <person name="Geib S.M."/>
            <person name="Sarath G."/>
            <person name="Sattler S.E."/>
        </authorList>
    </citation>
    <scope>NUCLEOTIDE SEQUENCE</scope>
    <source>
        <tissue evidence="4">Whole body</tissue>
    </source>
</reference>
<dbReference type="PROSITE" id="PS51733">
    <property type="entry name" value="BPL_LPL_CATALYTIC"/>
    <property type="match status" value="1"/>
</dbReference>
<keyword evidence="2 4" id="KW-0436">Ligase</keyword>
<dbReference type="PANTHER" id="PTHR12835:SF5">
    <property type="entry name" value="BIOTIN--PROTEIN LIGASE"/>
    <property type="match status" value="1"/>
</dbReference>
<dbReference type="InterPro" id="IPR045864">
    <property type="entry name" value="aa-tRNA-synth_II/BPL/LPL"/>
</dbReference>
<dbReference type="InterPro" id="IPR004408">
    <property type="entry name" value="Biotin_CoA_COase_ligase"/>
</dbReference>
<dbReference type="Pfam" id="PF03099">
    <property type="entry name" value="BPL_LplA_LipB"/>
    <property type="match status" value="1"/>
</dbReference>
<dbReference type="EMBL" id="GFXV01000832">
    <property type="protein sequence ID" value="MBW12637.1"/>
    <property type="molecule type" value="Transcribed_RNA"/>
</dbReference>
<feature type="domain" description="BPL/LPL catalytic" evidence="3">
    <location>
        <begin position="756"/>
        <end position="951"/>
    </location>
</feature>
<comment type="similarity">
    <text evidence="1">Belongs to the biotin--protein ligase family.</text>
</comment>
<accession>A0A2H8TEV2</accession>
<evidence type="ECO:0000256" key="2">
    <source>
        <dbReference type="ARBA" id="ARBA00022598"/>
    </source>
</evidence>
<sequence>MLLTLYYMATNWFQSYRLSNIKSNLKKYLTNNLTLVFYKEKDFVGLDNENLFNKENGDIFLSLRPRGITSDSCKNAKSAQLDQILSFVGHKRSCSILPEQILNVDSWILIPNNPITFPALMNTHKPITLSLETKLHLLVETTYRIFNVHQNIDKCLIEDYGVPKAWNAGENFGLLLETDLDHFAKLTSNFMANSKSLYLGNHMELLRIQTVKVEGQPCDIENNESIASNIDFMYSLHDNYGINNNVTTVQWKNYCDTLYAVSVAATNVLKSGKPINFCSAVLSKKIDNEISMDDYVIIENVQDEVDSTIVKSVESKCFTESKIHNKTLPELEILKENHLKYVQFDNECELNNELNGKSNSEYDYESTSNTSSSESVSFRKIVLSPIEENDIKLSNGMKPIKSSPDVFGIYSNSLNSSLMRSHRSFSDFSNNMEARPRCHTPVQHSGESKTGKPPNIIIFSESASSAQQIQLLLESVLHRYRYTIYILSLDKMLHSPWTSQATMVVVYGAVPDELYPLLEQYLLTEGGRIFCLCSDFLGTLLPTAFSTAEVCSDDIVSFTYRPLSMRTSLLHHILCYQPSTPNNDHFPSENGIKEDKNLDIVDMFDTNNKHHAINIEVLAAEDTWETPSLILATAPSGGKVIFSQVHLEIDPHKNGEYCSTTEDRYLLIKDLLSNHLGLDCVSCDQEPKHTPAYLLGTENDKVKFLTSLNGKVSKNNVLLLKDLKVQFCTKDEMCIGASEYSLPVICNDFPMDFSEEDYFKNLHTEELGRLVIFGEVMSSSMKLLNDPISRHGLVVIPKQQITGIGRGGNKWLSPSGCAMFSVQLHIPFDSQLGQRLALLQHVVALSVVSAICSLPGGYNKLDLGLKWPNDIYAGGNAKIGGLVISSSAAGNTAICSIGCGVNLNNNLPTTCINDIIVEHNANTHDQLNTLTYEQYFATVFTELERLLNQVQNGNVDIIFDLYYKYWLHSNTVVTVLRPNKSSFKATVIGLDDHGFLRVRSEDGDIIDVRPDGNSFDMLAGLIAPK</sequence>
<dbReference type="Pfam" id="PF02237">
    <property type="entry name" value="BPL_C"/>
    <property type="match status" value="1"/>
</dbReference>
<evidence type="ECO:0000259" key="3">
    <source>
        <dbReference type="PROSITE" id="PS51733"/>
    </source>
</evidence>
<evidence type="ECO:0000313" key="4">
    <source>
        <dbReference type="EMBL" id="MBW12637.1"/>
    </source>
</evidence>
<gene>
    <name evidence="4" type="primary">HLCS_2</name>
</gene>
<dbReference type="SUPFAM" id="SSF55681">
    <property type="entry name" value="Class II aaRS and biotin synthetases"/>
    <property type="match status" value="1"/>
</dbReference>
<evidence type="ECO:0000256" key="1">
    <source>
        <dbReference type="ARBA" id="ARBA00009934"/>
    </source>
</evidence>
<dbReference type="OrthoDB" id="10250105at2759"/>
<dbReference type="NCBIfam" id="TIGR00121">
    <property type="entry name" value="birA_ligase"/>
    <property type="match status" value="1"/>
</dbReference>
<protein>
    <submittedName>
        <fullName evidence="4">Biotin--protein ligase</fullName>
    </submittedName>
</protein>
<dbReference type="PANTHER" id="PTHR12835">
    <property type="entry name" value="BIOTIN PROTEIN LIGASE"/>
    <property type="match status" value="1"/>
</dbReference>
<name>A0A2H8TEV2_9HEMI</name>
<dbReference type="Gene3D" id="3.30.930.10">
    <property type="entry name" value="Bira Bifunctional Protein, Domain 2"/>
    <property type="match status" value="1"/>
</dbReference>
<dbReference type="InterPro" id="IPR003142">
    <property type="entry name" value="BPL_C"/>
</dbReference>
<dbReference type="InterPro" id="IPR004143">
    <property type="entry name" value="BPL_LPL_catalytic"/>
</dbReference>
<organism evidence="4">
    <name type="scientific">Melanaphis sacchari</name>
    <dbReference type="NCBI Taxonomy" id="742174"/>
    <lineage>
        <taxon>Eukaryota</taxon>
        <taxon>Metazoa</taxon>
        <taxon>Ecdysozoa</taxon>
        <taxon>Arthropoda</taxon>
        <taxon>Hexapoda</taxon>
        <taxon>Insecta</taxon>
        <taxon>Pterygota</taxon>
        <taxon>Neoptera</taxon>
        <taxon>Paraneoptera</taxon>
        <taxon>Hemiptera</taxon>
        <taxon>Sternorrhyncha</taxon>
        <taxon>Aphidomorpha</taxon>
        <taxon>Aphidoidea</taxon>
        <taxon>Aphididae</taxon>
        <taxon>Aphidini</taxon>
        <taxon>Melanaphis</taxon>
    </lineage>
</organism>